<evidence type="ECO:0000313" key="1">
    <source>
        <dbReference type="EMBL" id="QOJ78613.1"/>
    </source>
</evidence>
<reference evidence="1 2" key="1">
    <citation type="submission" date="2020-10" db="EMBL/GenBank/DDBJ databases">
        <title>Thermofilum lucidum 3507LT sp. nov. a novel member of Thermofilaceae family isolated from Chile hot spring, and proposal of description order Thermofilales.</title>
        <authorList>
            <person name="Zayulina K.S."/>
            <person name="Elcheninov A.G."/>
            <person name="Toshchakov S.V."/>
            <person name="Kublanov I.V."/>
        </authorList>
    </citation>
    <scope>NUCLEOTIDE SEQUENCE [LARGE SCALE GENOMIC DNA]</scope>
    <source>
        <strain evidence="1 2">3507LT</strain>
    </source>
</reference>
<name>A0A7L9FHX3_9CREN</name>
<dbReference type="EMBL" id="CP062310">
    <property type="protein sequence ID" value="QOJ78613.1"/>
    <property type="molecule type" value="Genomic_DNA"/>
</dbReference>
<organism evidence="1 2">
    <name type="scientific">Infirmifilum lucidum</name>
    <dbReference type="NCBI Taxonomy" id="2776706"/>
    <lineage>
        <taxon>Archaea</taxon>
        <taxon>Thermoproteota</taxon>
        <taxon>Thermoprotei</taxon>
        <taxon>Thermofilales</taxon>
        <taxon>Thermofilaceae</taxon>
        <taxon>Infirmifilum</taxon>
    </lineage>
</organism>
<dbReference type="GeneID" id="59149750"/>
<gene>
    <name evidence="1" type="ORF">IG193_07600</name>
</gene>
<proteinExistence type="predicted"/>
<keyword evidence="2" id="KW-1185">Reference proteome</keyword>
<dbReference type="Proteomes" id="UP000594121">
    <property type="component" value="Chromosome"/>
</dbReference>
<evidence type="ECO:0000313" key="2">
    <source>
        <dbReference type="Proteomes" id="UP000594121"/>
    </source>
</evidence>
<dbReference type="InParanoid" id="A0A7L9FHX3"/>
<protein>
    <submittedName>
        <fullName evidence="1">Uncharacterized protein</fullName>
    </submittedName>
</protein>
<accession>A0A7L9FHX3</accession>
<sequence length="481" mass="51833">MNRKLKLGIPVGVALAVFLVLLSQYPLGLQALLTGGVHDVELLWQGKQLRAVTLAVGNYTAFCYPQALTVRNLGGAGLTYTLAFELRGFEGYFELRGLNETLLLVSGNKTVARALALAPGSSASLTVCVKAGKAQVARLVVADKSSPEKEKATRSEVLLDIRLTDWYDNTYPLRIELSPTVAREGYAIFEVTGGGEVYVNGKLAGRIPPIAGASASSILVVERVKGVDYPLVFQVEAWRVEEATGVLKPVRLLEPSEAMGANDRLVFVAYISNTTLIHVYTGGTRRLNFTGLVSESNSIIDTGAVKIELARWGFSSKSLTVNLTGSIAWPYQAEKEYYSDPGAWSRVLLGPVRGIWEYRTSGVSGYVSRAFMTAYSGSNITLTYLWPGSIRAGIALEWYLLSWASNGTYTVEFTCATLCQRLPVKLLGDAGRATVLLCNNYYLSGGTAATPAYYGSAVLTTTGSPLAQVKSLKVAVRNFAA</sequence>
<dbReference type="KEGG" id="thel:IG193_07600"/>
<dbReference type="AlphaFoldDB" id="A0A7L9FHX3"/>
<dbReference type="RefSeq" id="WP_192818585.1">
    <property type="nucleotide sequence ID" value="NZ_CP062310.1"/>
</dbReference>